<evidence type="ECO:0000256" key="5">
    <source>
        <dbReference type="ARBA" id="ARBA00022963"/>
    </source>
</evidence>
<evidence type="ECO:0000256" key="1">
    <source>
        <dbReference type="ARBA" id="ARBA00000798"/>
    </source>
</evidence>
<protein>
    <recommendedName>
        <fullName evidence="3">phospholipase D</fullName>
        <ecNumber evidence="3">3.1.4.4</ecNumber>
    </recommendedName>
</protein>
<evidence type="ECO:0000259" key="8">
    <source>
        <dbReference type="PROSITE" id="PS50035"/>
    </source>
</evidence>
<evidence type="ECO:0000256" key="7">
    <source>
        <dbReference type="SAM" id="SignalP"/>
    </source>
</evidence>
<dbReference type="PANTHER" id="PTHR43856">
    <property type="entry name" value="CARDIOLIPIN HYDROLASE"/>
    <property type="match status" value="1"/>
</dbReference>
<accession>A0A431VSD5</accession>
<evidence type="ECO:0000313" key="10">
    <source>
        <dbReference type="Proteomes" id="UP000277766"/>
    </source>
</evidence>
<keyword evidence="4" id="KW-0378">Hydrolase</keyword>
<dbReference type="GO" id="GO:0004630">
    <property type="term" value="F:phospholipase D activity"/>
    <property type="evidence" value="ECO:0007669"/>
    <property type="project" value="UniProtKB-EC"/>
</dbReference>
<evidence type="ECO:0000256" key="4">
    <source>
        <dbReference type="ARBA" id="ARBA00022801"/>
    </source>
</evidence>
<comment type="caution">
    <text evidence="9">The sequence shown here is derived from an EMBL/GenBank/DDBJ whole genome shotgun (WGS) entry which is preliminary data.</text>
</comment>
<feature type="chain" id="PRO_5019453060" description="phospholipase D" evidence="7">
    <location>
        <begin position="24"/>
        <end position="509"/>
    </location>
</feature>
<dbReference type="OrthoDB" id="54549at2"/>
<name>A0A431VSD5_9DEIO</name>
<evidence type="ECO:0000256" key="3">
    <source>
        <dbReference type="ARBA" id="ARBA00012027"/>
    </source>
</evidence>
<sequence>MTHIILRHALPVCALLCWPAAQAAGSVQIGPLTVQAGSLPPPPLAELRGGAGADTCSRPAARLDAVLYDRLLGHGAELSCGNLFLDLLELPGDAERLGPWGGYEALAREIRGARHEVLLANMLWDGGPAWPGRPVTQAIAELRTDVLAHPERYPDGMTVRILLGHTVRPLDAPLDPRLSLDYLTQDLLAAGLPLTGEAEGGWRLEIADYTFAVPHSHSKFLVTDRERLLAGGFSVSSLHLPPTTPGGQGSHDLGLHVQGPVARQAVAAFEDLWSLSQARTCPAGLEAGPVPGAQQLRRLCQMAPNTPTPPLVWVGPPTPAGTAQVYPLYRRSGYEQADDALAALLGASTSSLDLMQAQVSGDPWCDLALGHTVTCQQRGPGLPVWQAIAGAVRERGVRVRLLLDQGQPMQTQGWALLRRLRDDLARTGHLDQLEVRWAPHRLHTKAILIDRQMTVVGSTNLHFSSFGPRGLTEYALATSDPAALAAVQANFDTEWAQGVTLPDPWWLSE</sequence>
<dbReference type="Pfam" id="PF13091">
    <property type="entry name" value="PLDc_2"/>
    <property type="match status" value="1"/>
</dbReference>
<dbReference type="InterPro" id="IPR025202">
    <property type="entry name" value="PLD-like_dom"/>
</dbReference>
<dbReference type="SUPFAM" id="SSF56024">
    <property type="entry name" value="Phospholipase D/nuclease"/>
    <property type="match status" value="2"/>
</dbReference>
<dbReference type="Proteomes" id="UP000277766">
    <property type="component" value="Unassembled WGS sequence"/>
</dbReference>
<dbReference type="GO" id="GO:0006793">
    <property type="term" value="P:phosphorus metabolic process"/>
    <property type="evidence" value="ECO:0007669"/>
    <property type="project" value="UniProtKB-ARBA"/>
</dbReference>
<dbReference type="EMBL" id="RXPE01000018">
    <property type="protein sequence ID" value="RTR26107.1"/>
    <property type="molecule type" value="Genomic_DNA"/>
</dbReference>
<evidence type="ECO:0000313" key="9">
    <source>
        <dbReference type="EMBL" id="RTR26107.1"/>
    </source>
</evidence>
<reference evidence="9 10" key="1">
    <citation type="submission" date="2018-12" db="EMBL/GenBank/DDBJ databases">
        <title>Deinococcus radiophilus ATCC 27603 genome sequencing and assembly.</title>
        <authorList>
            <person name="Maclea K.S."/>
            <person name="Maynard C.R."/>
        </authorList>
    </citation>
    <scope>NUCLEOTIDE SEQUENCE [LARGE SCALE GENOMIC DNA]</scope>
    <source>
        <strain evidence="9 10">ATCC 27603</strain>
    </source>
</reference>
<feature type="signal peptide" evidence="7">
    <location>
        <begin position="1"/>
        <end position="23"/>
    </location>
</feature>
<dbReference type="PROSITE" id="PS50035">
    <property type="entry name" value="PLD"/>
    <property type="match status" value="1"/>
</dbReference>
<keyword evidence="10" id="KW-1185">Reference proteome</keyword>
<proteinExistence type="inferred from homology"/>
<dbReference type="PANTHER" id="PTHR43856:SF1">
    <property type="entry name" value="MITOCHONDRIAL CARDIOLIPIN HYDROLASE"/>
    <property type="match status" value="1"/>
</dbReference>
<dbReference type="EC" id="3.1.4.4" evidence="3"/>
<dbReference type="GO" id="GO:0016042">
    <property type="term" value="P:lipid catabolic process"/>
    <property type="evidence" value="ECO:0007669"/>
    <property type="project" value="UniProtKB-KW"/>
</dbReference>
<comment type="catalytic activity">
    <reaction evidence="1">
        <text>a 1,2-diacyl-sn-glycero-3-phosphocholine + H2O = a 1,2-diacyl-sn-glycero-3-phosphate + choline + H(+)</text>
        <dbReference type="Rhea" id="RHEA:14445"/>
        <dbReference type="ChEBI" id="CHEBI:15354"/>
        <dbReference type="ChEBI" id="CHEBI:15377"/>
        <dbReference type="ChEBI" id="CHEBI:15378"/>
        <dbReference type="ChEBI" id="CHEBI:57643"/>
        <dbReference type="ChEBI" id="CHEBI:58608"/>
        <dbReference type="EC" id="3.1.4.4"/>
    </reaction>
</comment>
<keyword evidence="5" id="KW-0442">Lipid degradation</keyword>
<dbReference type="InterPro" id="IPR051406">
    <property type="entry name" value="PLD_domain"/>
</dbReference>
<evidence type="ECO:0000256" key="6">
    <source>
        <dbReference type="ARBA" id="ARBA00023098"/>
    </source>
</evidence>
<dbReference type="RefSeq" id="WP_126352380.1">
    <property type="nucleotide sequence ID" value="NZ_RXPE01000018.1"/>
</dbReference>
<keyword evidence="6" id="KW-0443">Lipid metabolism</keyword>
<comment type="similarity">
    <text evidence="2">Belongs to the phospholipase D family.</text>
</comment>
<organism evidence="9 10">
    <name type="scientific">Deinococcus radiophilus</name>
    <dbReference type="NCBI Taxonomy" id="32062"/>
    <lineage>
        <taxon>Bacteria</taxon>
        <taxon>Thermotogati</taxon>
        <taxon>Deinococcota</taxon>
        <taxon>Deinococci</taxon>
        <taxon>Deinococcales</taxon>
        <taxon>Deinococcaceae</taxon>
        <taxon>Deinococcus</taxon>
    </lineage>
</organism>
<dbReference type="GO" id="GO:0016891">
    <property type="term" value="F:RNA endonuclease activity producing 5'-phosphomonoesters, hydrolytic mechanism"/>
    <property type="evidence" value="ECO:0007669"/>
    <property type="project" value="TreeGrafter"/>
</dbReference>
<dbReference type="AlphaFoldDB" id="A0A431VSD5"/>
<dbReference type="InterPro" id="IPR001736">
    <property type="entry name" value="PLipase_D/transphosphatidylase"/>
</dbReference>
<feature type="domain" description="PLD phosphodiesterase" evidence="8">
    <location>
        <begin position="438"/>
        <end position="465"/>
    </location>
</feature>
<evidence type="ECO:0000256" key="2">
    <source>
        <dbReference type="ARBA" id="ARBA00008664"/>
    </source>
</evidence>
<gene>
    <name evidence="9" type="ORF">EJ104_08920</name>
</gene>
<keyword evidence="7" id="KW-0732">Signal</keyword>
<dbReference type="Gene3D" id="3.30.870.10">
    <property type="entry name" value="Endonuclease Chain A"/>
    <property type="match status" value="2"/>
</dbReference>